<protein>
    <submittedName>
        <fullName evidence="1">Uncharacterized protein</fullName>
    </submittedName>
</protein>
<gene>
    <name evidence="1" type="ORF">LCGC14_0832910</name>
</gene>
<dbReference type="AlphaFoldDB" id="A0A0F9SMN6"/>
<sequence length="65" mass="7546">MLTVIEKMLVGDDSSWLFNTEKIIIEIVEIIQKQFITESLKNNINNVANLLIDKGFLQIRDILKK</sequence>
<organism evidence="1">
    <name type="scientific">marine sediment metagenome</name>
    <dbReference type="NCBI Taxonomy" id="412755"/>
    <lineage>
        <taxon>unclassified sequences</taxon>
        <taxon>metagenomes</taxon>
        <taxon>ecological metagenomes</taxon>
    </lineage>
</organism>
<comment type="caution">
    <text evidence="1">The sequence shown here is derived from an EMBL/GenBank/DDBJ whole genome shotgun (WGS) entry which is preliminary data.</text>
</comment>
<reference evidence="1" key="1">
    <citation type="journal article" date="2015" name="Nature">
        <title>Complex archaea that bridge the gap between prokaryotes and eukaryotes.</title>
        <authorList>
            <person name="Spang A."/>
            <person name="Saw J.H."/>
            <person name="Jorgensen S.L."/>
            <person name="Zaremba-Niedzwiedzka K."/>
            <person name="Martijn J."/>
            <person name="Lind A.E."/>
            <person name="van Eijk R."/>
            <person name="Schleper C."/>
            <person name="Guy L."/>
            <person name="Ettema T.J."/>
        </authorList>
    </citation>
    <scope>NUCLEOTIDE SEQUENCE</scope>
</reference>
<name>A0A0F9SMN6_9ZZZZ</name>
<proteinExistence type="predicted"/>
<dbReference type="EMBL" id="LAZR01002398">
    <property type="protein sequence ID" value="KKN30543.1"/>
    <property type="molecule type" value="Genomic_DNA"/>
</dbReference>
<accession>A0A0F9SMN6</accession>
<evidence type="ECO:0000313" key="1">
    <source>
        <dbReference type="EMBL" id="KKN30543.1"/>
    </source>
</evidence>